<feature type="region of interest" description="Disordered" evidence="1">
    <location>
        <begin position="119"/>
        <end position="140"/>
    </location>
</feature>
<accession>A0A2G9HZD8</accession>
<evidence type="ECO:0000256" key="1">
    <source>
        <dbReference type="SAM" id="MobiDB-lite"/>
    </source>
</evidence>
<reference evidence="3" key="1">
    <citation type="journal article" date="2018" name="Gigascience">
        <title>Genome assembly of the Pink Ipe (Handroanthus impetiginosus, Bignoniaceae), a highly valued, ecologically keystone Neotropical timber forest tree.</title>
        <authorList>
            <person name="Silva-Junior O.B."/>
            <person name="Grattapaglia D."/>
            <person name="Novaes E."/>
            <person name="Collevatti R.G."/>
        </authorList>
    </citation>
    <scope>NUCLEOTIDE SEQUENCE [LARGE SCALE GENOMIC DNA]</scope>
    <source>
        <strain evidence="3">cv. UFG-1</strain>
    </source>
</reference>
<feature type="region of interest" description="Disordered" evidence="1">
    <location>
        <begin position="232"/>
        <end position="270"/>
    </location>
</feature>
<proteinExistence type="predicted"/>
<dbReference type="Proteomes" id="UP000231279">
    <property type="component" value="Unassembled WGS sequence"/>
</dbReference>
<feature type="compositionally biased region" description="Low complexity" evidence="1">
    <location>
        <begin position="159"/>
        <end position="169"/>
    </location>
</feature>
<keyword evidence="3" id="KW-1185">Reference proteome</keyword>
<dbReference type="STRING" id="429701.A0A2G9HZD8"/>
<evidence type="ECO:0000313" key="2">
    <source>
        <dbReference type="EMBL" id="PIN22875.1"/>
    </source>
</evidence>
<organism evidence="2 3">
    <name type="scientific">Handroanthus impetiginosus</name>
    <dbReference type="NCBI Taxonomy" id="429701"/>
    <lineage>
        <taxon>Eukaryota</taxon>
        <taxon>Viridiplantae</taxon>
        <taxon>Streptophyta</taxon>
        <taxon>Embryophyta</taxon>
        <taxon>Tracheophyta</taxon>
        <taxon>Spermatophyta</taxon>
        <taxon>Magnoliopsida</taxon>
        <taxon>eudicotyledons</taxon>
        <taxon>Gunneridae</taxon>
        <taxon>Pentapetalae</taxon>
        <taxon>asterids</taxon>
        <taxon>lamiids</taxon>
        <taxon>Lamiales</taxon>
        <taxon>Bignoniaceae</taxon>
        <taxon>Crescentiina</taxon>
        <taxon>Tabebuia alliance</taxon>
        <taxon>Handroanthus</taxon>
    </lineage>
</organism>
<feature type="region of interest" description="Disordered" evidence="1">
    <location>
        <begin position="159"/>
        <end position="217"/>
    </location>
</feature>
<dbReference type="OrthoDB" id="689767at2759"/>
<gene>
    <name evidence="2" type="ORF">CDL12_04408</name>
</gene>
<protein>
    <submittedName>
        <fullName evidence="2">Uncharacterized protein</fullName>
    </submittedName>
</protein>
<dbReference type="PANTHER" id="PTHR31722:SF0">
    <property type="entry name" value="OS06G0675200 PROTEIN"/>
    <property type="match status" value="1"/>
</dbReference>
<feature type="compositionally biased region" description="Basic and acidic residues" evidence="1">
    <location>
        <begin position="192"/>
        <end position="206"/>
    </location>
</feature>
<dbReference type="EMBL" id="NKXS01000675">
    <property type="protein sequence ID" value="PIN22875.1"/>
    <property type="molecule type" value="Genomic_DNA"/>
</dbReference>
<feature type="compositionally biased region" description="Low complexity" evidence="1">
    <location>
        <begin position="178"/>
        <end position="190"/>
    </location>
</feature>
<feature type="region of interest" description="Disordered" evidence="1">
    <location>
        <begin position="63"/>
        <end position="83"/>
    </location>
</feature>
<evidence type="ECO:0000313" key="3">
    <source>
        <dbReference type="Proteomes" id="UP000231279"/>
    </source>
</evidence>
<dbReference type="PANTHER" id="PTHR31722">
    <property type="entry name" value="OS06G0675200 PROTEIN"/>
    <property type="match status" value="1"/>
</dbReference>
<feature type="compositionally biased region" description="Basic and acidic residues" evidence="1">
    <location>
        <begin position="10"/>
        <end position="23"/>
    </location>
</feature>
<comment type="caution">
    <text evidence="2">The sequence shown here is derived from an EMBL/GenBank/DDBJ whole genome shotgun (WGS) entry which is preliminary data.</text>
</comment>
<name>A0A2G9HZD8_9LAMI</name>
<dbReference type="AlphaFoldDB" id="A0A2G9HZD8"/>
<feature type="region of interest" description="Disordered" evidence="1">
    <location>
        <begin position="340"/>
        <end position="365"/>
    </location>
</feature>
<feature type="region of interest" description="Disordered" evidence="1">
    <location>
        <begin position="1"/>
        <end position="23"/>
    </location>
</feature>
<sequence length="365" mass="40039">MNQAMTDNADAEKPEEPDPEISSKDFVDFEFRLEDPVIMLPADELFSDGKLVPLQLSAIRPSMTSVPVSSDARSPDTPKFCRRNEVSSTDPYLFSPKAPRCSSRWKELLGLKKLYQNSNAKQEDHKTASSLSSHSHNKTAARSLKHFLHRSSKSSLSASVDSSLSLPLLKDSDNEPMSMSSRVSLSSSSSGPEHDDLPRLSLDSDKPSSIPRNTHQTVSNLSRVRVVKQRAALSSENATAPTRVGRSPMRRASETTAPVRGLSVDSPRMNSSGKIVFHSLERSSSSPSTFNGGPRYKHRGMERSYSANVRVTPVLNVPVCSLRGSSKSGVFGLPLFSSQQKRENGGSFGGNRSQHNHNKNRTDRT</sequence>
<feature type="compositionally biased region" description="Polar residues" evidence="1">
    <location>
        <begin position="63"/>
        <end position="72"/>
    </location>
</feature>